<evidence type="ECO:0000256" key="2">
    <source>
        <dbReference type="SAM" id="Phobius"/>
    </source>
</evidence>
<dbReference type="EMBL" id="JALHLG010000003">
    <property type="protein sequence ID" value="MCJ2185452.1"/>
    <property type="molecule type" value="Genomic_DNA"/>
</dbReference>
<feature type="transmembrane region" description="Helical" evidence="2">
    <location>
        <begin position="43"/>
        <end position="64"/>
    </location>
</feature>
<evidence type="ECO:0000256" key="3">
    <source>
        <dbReference type="SAM" id="SignalP"/>
    </source>
</evidence>
<feature type="region of interest" description="Disordered" evidence="1">
    <location>
        <begin position="64"/>
        <end position="101"/>
    </location>
</feature>
<evidence type="ECO:0008006" key="6">
    <source>
        <dbReference type="Google" id="ProtNLM"/>
    </source>
</evidence>
<protein>
    <recommendedName>
        <fullName evidence="6">Secreted protein</fullName>
    </recommendedName>
</protein>
<accession>A0ABT0BK83</accession>
<comment type="caution">
    <text evidence="4">The sequence shown here is derived from an EMBL/GenBank/DDBJ whole genome shotgun (WGS) entry which is preliminary data.</text>
</comment>
<dbReference type="Proteomes" id="UP001202281">
    <property type="component" value="Unassembled WGS sequence"/>
</dbReference>
<evidence type="ECO:0000313" key="5">
    <source>
        <dbReference type="Proteomes" id="UP001202281"/>
    </source>
</evidence>
<feature type="chain" id="PRO_5046625733" description="Secreted protein" evidence="3">
    <location>
        <begin position="28"/>
        <end position="180"/>
    </location>
</feature>
<keyword evidence="2" id="KW-0812">Transmembrane</keyword>
<feature type="compositionally biased region" description="Basic and acidic residues" evidence="1">
    <location>
        <begin position="67"/>
        <end position="77"/>
    </location>
</feature>
<keyword evidence="2" id="KW-1133">Transmembrane helix</keyword>
<keyword evidence="2" id="KW-0472">Membrane</keyword>
<proteinExistence type="predicted"/>
<reference evidence="4 5" key="1">
    <citation type="submission" date="2022-04" db="EMBL/GenBank/DDBJ databases">
        <title>Identification of a novel bacterium isolated from mangrove sediments.</title>
        <authorList>
            <person name="Pan X."/>
        </authorList>
    </citation>
    <scope>NUCLEOTIDE SEQUENCE [LARGE SCALE GENOMIC DNA]</scope>
    <source>
        <strain evidence="4 5">B2638</strain>
    </source>
</reference>
<keyword evidence="3" id="KW-0732">Signal</keyword>
<keyword evidence="5" id="KW-1185">Reference proteome</keyword>
<evidence type="ECO:0000256" key="1">
    <source>
        <dbReference type="SAM" id="MobiDB-lite"/>
    </source>
</evidence>
<name>A0ABT0BK83_9SPHN</name>
<sequence>MKIFRSRAAVSLAALAALSLTASPAFARGRHHHYRHHHHHSSGSGNLLAGLLIGGAVVAIASAASKSNRERVQDEPVRYPGGPYDSPAESGYAGTPQVSGYGDPAYPGGPRAGVSFDAAADACASEIEDGERRIGSVDNVRRMGERYSVEGHLEDGRGYACSVDETGRIRSVAVDGRAMI</sequence>
<dbReference type="RefSeq" id="WP_243917243.1">
    <property type="nucleotide sequence ID" value="NZ_JALHLG010000003.1"/>
</dbReference>
<feature type="signal peptide" evidence="3">
    <location>
        <begin position="1"/>
        <end position="27"/>
    </location>
</feature>
<evidence type="ECO:0000313" key="4">
    <source>
        <dbReference type="EMBL" id="MCJ2185452.1"/>
    </source>
</evidence>
<gene>
    <name evidence="4" type="ORF">MTR66_01355</name>
</gene>
<organism evidence="4 5">
    <name type="scientific">Novosphingobium beihaiensis</name>
    <dbReference type="NCBI Taxonomy" id="2930389"/>
    <lineage>
        <taxon>Bacteria</taxon>
        <taxon>Pseudomonadati</taxon>
        <taxon>Pseudomonadota</taxon>
        <taxon>Alphaproteobacteria</taxon>
        <taxon>Sphingomonadales</taxon>
        <taxon>Sphingomonadaceae</taxon>
        <taxon>Novosphingobium</taxon>
    </lineage>
</organism>